<feature type="compositionally biased region" description="Low complexity" evidence="1">
    <location>
        <begin position="151"/>
        <end position="165"/>
    </location>
</feature>
<evidence type="ECO:0000256" key="1">
    <source>
        <dbReference type="SAM" id="MobiDB-lite"/>
    </source>
</evidence>
<gene>
    <name evidence="2" type="ORF">HCDG_01484</name>
</gene>
<dbReference type="VEuPathDB" id="FungiDB:HCDG_01484"/>
<feature type="region of interest" description="Disordered" evidence="1">
    <location>
        <begin position="151"/>
        <end position="177"/>
    </location>
</feature>
<evidence type="ECO:0000313" key="3">
    <source>
        <dbReference type="Proteomes" id="UP000002624"/>
    </source>
</evidence>
<protein>
    <submittedName>
        <fullName evidence="2">Uncharacterized protein</fullName>
    </submittedName>
</protein>
<sequence>MSCLVASCIHWHFHRVNPCIAANARPAVAAAVAAVAAVVRCLSSAHFRLSPSRHQHEPCCLAPITPPLRLHYAPLRPSSPQFTAVRRILSPHPSPPVTIPYRTPARRLTTASAQPAPVEVESPTLANCQIPLCLRRDLHLGAHLPIVSFSSSSSSSSLHAASDSLDPTDAPAARSLRPPLSSHRFLCSLD</sequence>
<dbReference type="AlphaFoldDB" id="C6H7S3"/>
<accession>C6H7S3</accession>
<reference evidence="3" key="1">
    <citation type="submission" date="2009-05" db="EMBL/GenBank/DDBJ databases">
        <title>The genome sequence of Ajellomyces capsulatus strain H143.</title>
        <authorList>
            <person name="Champion M."/>
            <person name="Cuomo C.A."/>
            <person name="Ma L.-J."/>
            <person name="Henn M.R."/>
            <person name="Sil A."/>
            <person name="Goldman B."/>
            <person name="Young S.K."/>
            <person name="Kodira C.D."/>
            <person name="Zeng Q."/>
            <person name="Koehrsen M."/>
            <person name="Alvarado L."/>
            <person name="Berlin A.M."/>
            <person name="Borenstein D."/>
            <person name="Chen Z."/>
            <person name="Engels R."/>
            <person name="Freedman E."/>
            <person name="Gellesch M."/>
            <person name="Goldberg J."/>
            <person name="Griggs A."/>
            <person name="Gujja S."/>
            <person name="Heiman D.I."/>
            <person name="Hepburn T.A."/>
            <person name="Howarth C."/>
            <person name="Jen D."/>
            <person name="Larson L."/>
            <person name="Lewis B."/>
            <person name="Mehta T."/>
            <person name="Park D."/>
            <person name="Pearson M."/>
            <person name="Roberts A."/>
            <person name="Saif S."/>
            <person name="Shea T.D."/>
            <person name="Shenoy N."/>
            <person name="Sisk P."/>
            <person name="Stolte C."/>
            <person name="Sykes S."/>
            <person name="Walk T."/>
            <person name="White J."/>
            <person name="Yandava C."/>
            <person name="Klein B."/>
            <person name="McEwen J.G."/>
            <person name="Puccia R."/>
            <person name="Goldman G.H."/>
            <person name="Felipe M.S."/>
            <person name="Nino-Vega G."/>
            <person name="San-Blas G."/>
            <person name="Taylor J.W."/>
            <person name="Mendoza L."/>
            <person name="Galagan J.E."/>
            <person name="Nusbaum C."/>
            <person name="Birren B.W."/>
        </authorList>
    </citation>
    <scope>NUCLEOTIDE SEQUENCE [LARGE SCALE GENOMIC DNA]</scope>
    <source>
        <strain evidence="3">H143</strain>
    </source>
</reference>
<name>C6H7S3_AJECH</name>
<proteinExistence type="predicted"/>
<organism evidence="2 3">
    <name type="scientific">Ajellomyces capsulatus (strain H143)</name>
    <name type="common">Darling's disease fungus</name>
    <name type="synonym">Histoplasma capsulatum</name>
    <dbReference type="NCBI Taxonomy" id="544712"/>
    <lineage>
        <taxon>Eukaryota</taxon>
        <taxon>Fungi</taxon>
        <taxon>Dikarya</taxon>
        <taxon>Ascomycota</taxon>
        <taxon>Pezizomycotina</taxon>
        <taxon>Eurotiomycetes</taxon>
        <taxon>Eurotiomycetidae</taxon>
        <taxon>Onygenales</taxon>
        <taxon>Ajellomycetaceae</taxon>
        <taxon>Histoplasma</taxon>
    </lineage>
</organism>
<dbReference type="Proteomes" id="UP000002624">
    <property type="component" value="Unassembled WGS sequence"/>
</dbReference>
<dbReference type="EMBL" id="GG692420">
    <property type="protein sequence ID" value="EER43454.1"/>
    <property type="molecule type" value="Genomic_DNA"/>
</dbReference>
<dbReference type="HOGENOM" id="CLU_1427614_0_0_1"/>
<evidence type="ECO:0000313" key="2">
    <source>
        <dbReference type="EMBL" id="EER43454.1"/>
    </source>
</evidence>